<reference evidence="2" key="2">
    <citation type="submission" date="2020-05" db="UniProtKB">
        <authorList>
            <consortium name="EnsemblMetazoa"/>
        </authorList>
    </citation>
    <scope>IDENTIFICATION</scope>
    <source>
        <strain evidence="2">maculatus3</strain>
    </source>
</reference>
<dbReference type="VEuPathDB" id="VectorBase:AMAM001792"/>
<feature type="compositionally biased region" description="Low complexity" evidence="1">
    <location>
        <begin position="79"/>
        <end position="91"/>
    </location>
</feature>
<organism evidence="2 3">
    <name type="scientific">Anopheles maculatus</name>
    <dbReference type="NCBI Taxonomy" id="74869"/>
    <lineage>
        <taxon>Eukaryota</taxon>
        <taxon>Metazoa</taxon>
        <taxon>Ecdysozoa</taxon>
        <taxon>Arthropoda</taxon>
        <taxon>Hexapoda</taxon>
        <taxon>Insecta</taxon>
        <taxon>Pterygota</taxon>
        <taxon>Neoptera</taxon>
        <taxon>Endopterygota</taxon>
        <taxon>Diptera</taxon>
        <taxon>Nematocera</taxon>
        <taxon>Culicoidea</taxon>
        <taxon>Culicidae</taxon>
        <taxon>Anophelinae</taxon>
        <taxon>Anopheles</taxon>
        <taxon>Anopheles maculatus group</taxon>
    </lineage>
</organism>
<proteinExistence type="predicted"/>
<dbReference type="EnsemblMetazoa" id="AMAM001792-RA">
    <property type="protein sequence ID" value="AMAM001792-PA"/>
    <property type="gene ID" value="AMAM001792"/>
</dbReference>
<feature type="region of interest" description="Disordered" evidence="1">
    <location>
        <begin position="1"/>
        <end position="136"/>
    </location>
</feature>
<feature type="compositionally biased region" description="Pro residues" evidence="1">
    <location>
        <begin position="38"/>
        <end position="63"/>
    </location>
</feature>
<protein>
    <submittedName>
        <fullName evidence="2">Uncharacterized protein</fullName>
    </submittedName>
</protein>
<reference evidence="3" key="1">
    <citation type="submission" date="2013-09" db="EMBL/GenBank/DDBJ databases">
        <title>The Genome Sequence of Anopheles maculatus species B.</title>
        <authorList>
            <consortium name="The Broad Institute Genomics Platform"/>
            <person name="Neafsey D.E."/>
            <person name="Besansky N."/>
            <person name="Howell P."/>
            <person name="Walton C."/>
            <person name="Young S.K."/>
            <person name="Zeng Q."/>
            <person name="Gargeya S."/>
            <person name="Fitzgerald M."/>
            <person name="Haas B."/>
            <person name="Abouelleil A."/>
            <person name="Allen A.W."/>
            <person name="Alvarado L."/>
            <person name="Arachchi H.M."/>
            <person name="Berlin A.M."/>
            <person name="Chapman S.B."/>
            <person name="Gainer-Dewar J."/>
            <person name="Goldberg J."/>
            <person name="Griggs A."/>
            <person name="Gujja S."/>
            <person name="Hansen M."/>
            <person name="Howarth C."/>
            <person name="Imamovic A."/>
            <person name="Ireland A."/>
            <person name="Larimer J."/>
            <person name="McCowan C."/>
            <person name="Murphy C."/>
            <person name="Pearson M."/>
            <person name="Poon T.W."/>
            <person name="Priest M."/>
            <person name="Roberts A."/>
            <person name="Saif S."/>
            <person name="Shea T."/>
            <person name="Sisk P."/>
            <person name="Sykes S."/>
            <person name="Wortman J."/>
            <person name="Nusbaum C."/>
            <person name="Birren B."/>
        </authorList>
    </citation>
    <scope>NUCLEOTIDE SEQUENCE [LARGE SCALE GENOMIC DNA]</scope>
    <source>
        <strain evidence="3">maculatus3</strain>
    </source>
</reference>
<feature type="compositionally biased region" description="Polar residues" evidence="1">
    <location>
        <begin position="9"/>
        <end position="26"/>
    </location>
</feature>
<feature type="compositionally biased region" description="Low complexity" evidence="1">
    <location>
        <begin position="101"/>
        <end position="111"/>
    </location>
</feature>
<evidence type="ECO:0000313" key="3">
    <source>
        <dbReference type="Proteomes" id="UP000075901"/>
    </source>
</evidence>
<evidence type="ECO:0000313" key="2">
    <source>
        <dbReference type="EnsemblMetazoa" id="AMAM001792-PA"/>
    </source>
</evidence>
<accession>A0A182S8G8</accession>
<name>A0A182S8G8_9DIPT</name>
<keyword evidence="3" id="KW-1185">Reference proteome</keyword>
<dbReference type="AlphaFoldDB" id="A0A182S8G8"/>
<evidence type="ECO:0000256" key="1">
    <source>
        <dbReference type="SAM" id="MobiDB-lite"/>
    </source>
</evidence>
<sequence length="136" mass="13911">PPSKEDSVVVTTQPSAIIPTFSTTPATPLPSHKAVAAPRPPSPSVPPPKVASPPPTISSPPLVPLIKTELMADIEPEATTTTKSSSSGGSKESLIVGGGDASADAARAASSPPCLRPYRKVDDVTTIKRQPKSGWL</sequence>
<dbReference type="Proteomes" id="UP000075901">
    <property type="component" value="Unassembled WGS sequence"/>
</dbReference>